<name>A0ABN3LUI0_9ACTN</name>
<comment type="caution">
    <text evidence="1">The sequence shown here is derived from an EMBL/GenBank/DDBJ whole genome shotgun (WGS) entry which is preliminary data.</text>
</comment>
<protein>
    <submittedName>
        <fullName evidence="1">Uncharacterized protein</fullName>
    </submittedName>
</protein>
<sequence>MLSPRLLGSVPRVNLHLINDVPDGLTRRARSFVSAHGVKVDVRPVEGNRQWWLERDIPAAVIDRMAAYQERWGGLLLPPAPQYDGGPKYLDPDSPEADSAGWWFEAGMQRTAVPYSFMISPSGEFGIQGDEWVPLHATIEGWVESLALAHHASMWARQVTKLVGDDRDGIDLNGYAPVREVMGLADTWWRGRDSLVALYSGEAMSFNFPRGRIAVTYSGLDEWGLRGGVDDDG</sequence>
<gene>
    <name evidence="1" type="ORF">GCM10010422_41130</name>
</gene>
<evidence type="ECO:0000313" key="1">
    <source>
        <dbReference type="EMBL" id="GAA2490448.1"/>
    </source>
</evidence>
<dbReference type="EMBL" id="BAAATL010000020">
    <property type="protein sequence ID" value="GAA2490448.1"/>
    <property type="molecule type" value="Genomic_DNA"/>
</dbReference>
<reference evidence="1 2" key="1">
    <citation type="journal article" date="2019" name="Int. J. Syst. Evol. Microbiol.">
        <title>The Global Catalogue of Microorganisms (GCM) 10K type strain sequencing project: providing services to taxonomists for standard genome sequencing and annotation.</title>
        <authorList>
            <consortium name="The Broad Institute Genomics Platform"/>
            <consortium name="The Broad Institute Genome Sequencing Center for Infectious Disease"/>
            <person name="Wu L."/>
            <person name="Ma J."/>
        </authorList>
    </citation>
    <scope>NUCLEOTIDE SEQUENCE [LARGE SCALE GENOMIC DNA]</scope>
    <source>
        <strain evidence="1 2">JCM 6923</strain>
    </source>
</reference>
<dbReference type="Proteomes" id="UP001501721">
    <property type="component" value="Unassembled WGS sequence"/>
</dbReference>
<evidence type="ECO:0000313" key="2">
    <source>
        <dbReference type="Proteomes" id="UP001501721"/>
    </source>
</evidence>
<accession>A0ABN3LUI0</accession>
<keyword evidence="2" id="KW-1185">Reference proteome</keyword>
<organism evidence="1 2">
    <name type="scientific">Streptomyces graminearus</name>
    <dbReference type="NCBI Taxonomy" id="284030"/>
    <lineage>
        <taxon>Bacteria</taxon>
        <taxon>Bacillati</taxon>
        <taxon>Actinomycetota</taxon>
        <taxon>Actinomycetes</taxon>
        <taxon>Kitasatosporales</taxon>
        <taxon>Streptomycetaceae</taxon>
        <taxon>Streptomyces</taxon>
    </lineage>
</organism>
<proteinExistence type="predicted"/>